<dbReference type="Proteomes" id="UP000092651">
    <property type="component" value="Unassembled WGS sequence"/>
</dbReference>
<keyword evidence="2" id="KW-1185">Reference proteome</keyword>
<proteinExistence type="predicted"/>
<comment type="caution">
    <text evidence="1">The sequence shown here is derived from an EMBL/GenBank/DDBJ whole genome shotgun (WGS) entry which is preliminary data.</text>
</comment>
<protein>
    <submittedName>
        <fullName evidence="1">3-oxoacyl-ACP synthase</fullName>
    </submittedName>
</protein>
<sequence length="179" mass="20833">MKKTNTCTLEHSKITVDGEIIFESQNHTFLEFAKDAYKTMELNYPKFHKMDNLSKLAFLATEMLLKDEDHSRTALVFANKSSSLDTDFKYQESINSQENYFPSPAVFVYTLPNICVGEISIKHKMQTENAFFVLDEFDEKFLNDYSEQILHSGKADKVLCGWVELYQENYKAFVYLLTL</sequence>
<dbReference type="OrthoDB" id="1071350at2"/>
<evidence type="ECO:0000313" key="2">
    <source>
        <dbReference type="Proteomes" id="UP000092651"/>
    </source>
</evidence>
<accession>A0A1B8ZAG8</accession>
<name>A0A1B8ZAG8_9FLAO</name>
<dbReference type="EMBL" id="MAYH01000049">
    <property type="protein sequence ID" value="OCA68609.1"/>
    <property type="molecule type" value="Genomic_DNA"/>
</dbReference>
<dbReference type="RefSeq" id="WP_065396476.1">
    <property type="nucleotide sequence ID" value="NZ_MAYH01000049.1"/>
</dbReference>
<dbReference type="AlphaFoldDB" id="A0A1B8ZAG8"/>
<reference evidence="1 2" key="1">
    <citation type="submission" date="2016-07" db="EMBL/GenBank/DDBJ databases">
        <authorList>
            <person name="Jeong J.-J."/>
            <person name="Kim D.W."/>
            <person name="Sang M.K."/>
            <person name="Choi I.-G."/>
            <person name="Kim K.D."/>
        </authorList>
    </citation>
    <scope>NUCLEOTIDE SEQUENCE [LARGE SCALE GENOMIC DNA]</scope>
    <source>
        <strain evidence="1 2">UTM-3</strain>
    </source>
</reference>
<organism evidence="1 2">
    <name type="scientific">Chryseobacterium artocarpi</name>
    <dbReference type="NCBI Taxonomy" id="1414727"/>
    <lineage>
        <taxon>Bacteria</taxon>
        <taxon>Pseudomonadati</taxon>
        <taxon>Bacteroidota</taxon>
        <taxon>Flavobacteriia</taxon>
        <taxon>Flavobacteriales</taxon>
        <taxon>Weeksellaceae</taxon>
        <taxon>Chryseobacterium group</taxon>
        <taxon>Chryseobacterium</taxon>
    </lineage>
</organism>
<evidence type="ECO:0000313" key="1">
    <source>
        <dbReference type="EMBL" id="OCA68609.1"/>
    </source>
</evidence>
<gene>
    <name evidence="1" type="ORF">BBI01_19450</name>
</gene>